<reference evidence="5" key="2">
    <citation type="submission" date="2021-04" db="EMBL/GenBank/DDBJ databases">
        <authorList>
            <person name="Gilroy R."/>
        </authorList>
    </citation>
    <scope>NUCLEOTIDE SEQUENCE</scope>
    <source>
        <strain evidence="5">23274</strain>
    </source>
</reference>
<keyword evidence="2" id="KW-0408">Iron</keyword>
<dbReference type="PROSITE" id="PS00198">
    <property type="entry name" value="4FE4S_FER_1"/>
    <property type="match status" value="1"/>
</dbReference>
<dbReference type="PROSITE" id="PS51379">
    <property type="entry name" value="4FE4S_FER_2"/>
    <property type="match status" value="2"/>
</dbReference>
<keyword evidence="1" id="KW-0479">Metal-binding</keyword>
<dbReference type="Pfam" id="PF13187">
    <property type="entry name" value="Fer4_9"/>
    <property type="match status" value="1"/>
</dbReference>
<protein>
    <submittedName>
        <fullName evidence="5">4Fe-4S dicluster domain-containing protein</fullName>
    </submittedName>
</protein>
<proteinExistence type="predicted"/>
<dbReference type="AlphaFoldDB" id="A0A9D1V0X3"/>
<comment type="caution">
    <text evidence="5">The sequence shown here is derived from an EMBL/GenBank/DDBJ whole genome shotgun (WGS) entry which is preliminary data.</text>
</comment>
<evidence type="ECO:0000256" key="2">
    <source>
        <dbReference type="ARBA" id="ARBA00023004"/>
    </source>
</evidence>
<evidence type="ECO:0000259" key="4">
    <source>
        <dbReference type="PROSITE" id="PS51379"/>
    </source>
</evidence>
<feature type="domain" description="4Fe-4S ferredoxin-type" evidence="4">
    <location>
        <begin position="70"/>
        <end position="100"/>
    </location>
</feature>
<dbReference type="InterPro" id="IPR017896">
    <property type="entry name" value="4Fe4S_Fe-S-bd"/>
</dbReference>
<gene>
    <name evidence="5" type="ORF">H9863_08020</name>
</gene>
<evidence type="ECO:0000256" key="1">
    <source>
        <dbReference type="ARBA" id="ARBA00022723"/>
    </source>
</evidence>
<dbReference type="EMBL" id="DXFT01000156">
    <property type="protein sequence ID" value="HIX04042.1"/>
    <property type="molecule type" value="Genomic_DNA"/>
</dbReference>
<sequence length="112" mass="12822">MNNIWGFTISNARAINYDKNDHSFAQYIIEKVPSIQLCIGCGGCTATCTAGMFTEFNIRKLQMLVKRGENQEAYDNLHKCMLCGKCLLVCPRGVDTRRMIFNMLKYIDNQKQ</sequence>
<name>A0A9D1V0X3_9BACT</name>
<accession>A0A9D1V0X3</accession>
<keyword evidence="3" id="KW-0411">Iron-sulfur</keyword>
<evidence type="ECO:0000313" key="6">
    <source>
        <dbReference type="Proteomes" id="UP000824202"/>
    </source>
</evidence>
<evidence type="ECO:0000313" key="5">
    <source>
        <dbReference type="EMBL" id="HIX04042.1"/>
    </source>
</evidence>
<dbReference type="InterPro" id="IPR017900">
    <property type="entry name" value="4Fe4S_Fe_S_CS"/>
</dbReference>
<feature type="domain" description="4Fe-4S ferredoxin-type" evidence="4">
    <location>
        <begin position="27"/>
        <end position="59"/>
    </location>
</feature>
<reference evidence="5" key="1">
    <citation type="journal article" date="2021" name="PeerJ">
        <title>Extensive microbial diversity within the chicken gut microbiome revealed by metagenomics and culture.</title>
        <authorList>
            <person name="Gilroy R."/>
            <person name="Ravi A."/>
            <person name="Getino M."/>
            <person name="Pursley I."/>
            <person name="Horton D.L."/>
            <person name="Alikhan N.F."/>
            <person name="Baker D."/>
            <person name="Gharbi K."/>
            <person name="Hall N."/>
            <person name="Watson M."/>
            <person name="Adriaenssens E.M."/>
            <person name="Foster-Nyarko E."/>
            <person name="Jarju S."/>
            <person name="Secka A."/>
            <person name="Antonio M."/>
            <person name="Oren A."/>
            <person name="Chaudhuri R.R."/>
            <person name="La Ragione R."/>
            <person name="Hildebrand F."/>
            <person name="Pallen M.J."/>
        </authorList>
    </citation>
    <scope>NUCLEOTIDE SEQUENCE</scope>
    <source>
        <strain evidence="5">23274</strain>
    </source>
</reference>
<dbReference type="SUPFAM" id="SSF46548">
    <property type="entry name" value="alpha-helical ferredoxin"/>
    <property type="match status" value="1"/>
</dbReference>
<organism evidence="5 6">
    <name type="scientific">Candidatus Odoribacter faecigallinarum</name>
    <dbReference type="NCBI Taxonomy" id="2838706"/>
    <lineage>
        <taxon>Bacteria</taxon>
        <taxon>Pseudomonadati</taxon>
        <taxon>Bacteroidota</taxon>
        <taxon>Bacteroidia</taxon>
        <taxon>Bacteroidales</taxon>
        <taxon>Odoribacteraceae</taxon>
        <taxon>Odoribacter</taxon>
    </lineage>
</organism>
<dbReference type="GO" id="GO:0051536">
    <property type="term" value="F:iron-sulfur cluster binding"/>
    <property type="evidence" value="ECO:0007669"/>
    <property type="project" value="UniProtKB-KW"/>
</dbReference>
<dbReference type="Gene3D" id="3.30.70.20">
    <property type="match status" value="1"/>
</dbReference>
<dbReference type="GO" id="GO:0046872">
    <property type="term" value="F:metal ion binding"/>
    <property type="evidence" value="ECO:0007669"/>
    <property type="project" value="UniProtKB-KW"/>
</dbReference>
<evidence type="ECO:0000256" key="3">
    <source>
        <dbReference type="ARBA" id="ARBA00023014"/>
    </source>
</evidence>
<dbReference type="Proteomes" id="UP000824202">
    <property type="component" value="Unassembled WGS sequence"/>
</dbReference>